<sequence>MSKAAVKPAKKSFADFDMDAMDFSAVPANTEFKAAGRFQRLPLDDIDPDPTQVRREFDQAEIDALAATIKDRGLLQPIVVAPTSNGRYIIRYGERRYRACRQLGFDQIDTVLDQADAERDIGLDQFLENEQRQALSLAERVSFIASRVSDTLSTKDLAVRIAKPHSEVKRLYSLRTLPEDILAALKNCSPRAAVAIKHAIELDEQATRNFVVANENPTAAACEQFLATLQGIPEEESAQAGAAKAIDDPAPPQGSRAPVAVATSATDERQERPEPDARDDEREGEGATLADPSDHKPRTPRQPKEATDAPAIIIQGRRGIVLGGQVTVRFDGEAAPQTFDF</sequence>
<dbReference type="AlphaFoldDB" id="A0A059U184"/>
<dbReference type="Gene3D" id="1.10.10.2830">
    <property type="match status" value="1"/>
</dbReference>
<feature type="compositionally biased region" description="Basic and acidic residues" evidence="2">
    <location>
        <begin position="292"/>
        <end position="307"/>
    </location>
</feature>
<geneLocation type="plasmid" evidence="4">
    <name>pPBA</name>
</geneLocation>
<organism evidence="4">
    <name type="scientific">Sphingobium wenxiniae (strain DSM 21828 / CGMCC 1.7748 / JZ-1)</name>
    <dbReference type="NCBI Taxonomy" id="595605"/>
    <lineage>
        <taxon>Bacteria</taxon>
        <taxon>Pseudomonadati</taxon>
        <taxon>Pseudomonadota</taxon>
        <taxon>Alphaproteobacteria</taxon>
        <taxon>Sphingomonadales</taxon>
        <taxon>Sphingomonadaceae</taxon>
        <taxon>Sphingobium</taxon>
    </lineage>
</organism>
<dbReference type="GO" id="GO:0003677">
    <property type="term" value="F:DNA binding"/>
    <property type="evidence" value="ECO:0007669"/>
    <property type="project" value="InterPro"/>
</dbReference>
<dbReference type="PANTHER" id="PTHR33375">
    <property type="entry name" value="CHROMOSOME-PARTITIONING PROTEIN PARB-RELATED"/>
    <property type="match status" value="1"/>
</dbReference>
<name>A0A059U184_SPHWJ</name>
<dbReference type="NCBIfam" id="TIGR00180">
    <property type="entry name" value="parB_part"/>
    <property type="match status" value="1"/>
</dbReference>
<feature type="domain" description="ParB-like N-terminal" evidence="3">
    <location>
        <begin position="39"/>
        <end position="130"/>
    </location>
</feature>
<dbReference type="SMART" id="SM00470">
    <property type="entry name" value="ParB"/>
    <property type="match status" value="1"/>
</dbReference>
<dbReference type="InterPro" id="IPR050336">
    <property type="entry name" value="Chromosome_partition/occlusion"/>
</dbReference>
<comment type="similarity">
    <text evidence="1">Belongs to the ParB family.</text>
</comment>
<evidence type="ECO:0000313" key="4">
    <source>
        <dbReference type="EMBL" id="AHZ46825.1"/>
    </source>
</evidence>
<dbReference type="InterPro" id="IPR003115">
    <property type="entry name" value="ParB_N"/>
</dbReference>
<feature type="compositionally biased region" description="Basic and acidic residues" evidence="2">
    <location>
        <begin position="266"/>
        <end position="285"/>
    </location>
</feature>
<reference evidence="4" key="1">
    <citation type="journal article" date="2014" name="Appl. Environ. Microbiol.">
        <title>A Novel Angular Dioxygenase Gene Cluster Encoding 3-Phenoxybenzoate 1',2'-Dioxygenase in Sphingobium wenxiniae JZ-1.</title>
        <authorList>
            <person name="Wang C."/>
            <person name="Chen Q."/>
            <person name="Wang R."/>
            <person name="Shi C."/>
            <person name="Yan X."/>
            <person name="He J."/>
            <person name="Hong Q."/>
            <person name="Li S."/>
        </authorList>
    </citation>
    <scope>NUCLEOTIDE SEQUENCE</scope>
    <source>
        <strain evidence="4">JZ-1</strain>
        <plasmid evidence="4">pPBA</plasmid>
    </source>
</reference>
<dbReference type="InterPro" id="IPR004437">
    <property type="entry name" value="ParB/RepB/Spo0J"/>
</dbReference>
<dbReference type="SUPFAM" id="SSF110849">
    <property type="entry name" value="ParB/Sulfiredoxin"/>
    <property type="match status" value="1"/>
</dbReference>
<dbReference type="SUPFAM" id="SSF109709">
    <property type="entry name" value="KorB DNA-binding domain-like"/>
    <property type="match status" value="1"/>
</dbReference>
<dbReference type="EMBL" id="KJ009324">
    <property type="protein sequence ID" value="AHZ46825.1"/>
    <property type="molecule type" value="Genomic_DNA"/>
</dbReference>
<dbReference type="Pfam" id="PF02195">
    <property type="entry name" value="ParB_N"/>
    <property type="match status" value="1"/>
</dbReference>
<evidence type="ECO:0000259" key="3">
    <source>
        <dbReference type="SMART" id="SM00470"/>
    </source>
</evidence>
<evidence type="ECO:0000256" key="2">
    <source>
        <dbReference type="SAM" id="MobiDB-lite"/>
    </source>
</evidence>
<dbReference type="RefSeq" id="WP_021223041.1">
    <property type="nucleotide sequence ID" value="NC_025133.1"/>
</dbReference>
<accession>A0A059U184</accession>
<dbReference type="GO" id="GO:0007059">
    <property type="term" value="P:chromosome segregation"/>
    <property type="evidence" value="ECO:0007669"/>
    <property type="project" value="TreeGrafter"/>
</dbReference>
<dbReference type="InterPro" id="IPR036086">
    <property type="entry name" value="ParB/Sulfiredoxin_sf"/>
</dbReference>
<feature type="region of interest" description="Disordered" evidence="2">
    <location>
        <begin position="238"/>
        <end position="312"/>
    </location>
</feature>
<evidence type="ECO:0000256" key="1">
    <source>
        <dbReference type="ARBA" id="ARBA00006295"/>
    </source>
</evidence>
<dbReference type="Gene3D" id="3.90.1530.30">
    <property type="match status" value="1"/>
</dbReference>
<keyword evidence="4" id="KW-0614">Plasmid</keyword>
<dbReference type="GO" id="GO:0005694">
    <property type="term" value="C:chromosome"/>
    <property type="evidence" value="ECO:0007669"/>
    <property type="project" value="TreeGrafter"/>
</dbReference>
<proteinExistence type="inferred from homology"/>
<protein>
    <submittedName>
        <fullName evidence="4">ParB</fullName>
    </submittedName>
</protein>
<dbReference type="PANTHER" id="PTHR33375:SF1">
    <property type="entry name" value="CHROMOSOME-PARTITIONING PROTEIN PARB-RELATED"/>
    <property type="match status" value="1"/>
</dbReference>